<gene>
    <name evidence="1" type="ORF">S01H1_15271</name>
</gene>
<reference evidence="1" key="1">
    <citation type="journal article" date="2014" name="Front. Microbiol.">
        <title>High frequency of phylogenetically diverse reductive dehalogenase-homologous genes in deep subseafloor sedimentary metagenomes.</title>
        <authorList>
            <person name="Kawai M."/>
            <person name="Futagami T."/>
            <person name="Toyoda A."/>
            <person name="Takaki Y."/>
            <person name="Nishi S."/>
            <person name="Hori S."/>
            <person name="Arai W."/>
            <person name="Tsubouchi T."/>
            <person name="Morono Y."/>
            <person name="Uchiyama I."/>
            <person name="Ito T."/>
            <person name="Fujiyama A."/>
            <person name="Inagaki F."/>
            <person name="Takami H."/>
        </authorList>
    </citation>
    <scope>NUCLEOTIDE SEQUENCE</scope>
    <source>
        <strain evidence="1">Expedition CK06-06</strain>
    </source>
</reference>
<accession>X0T7F2</accession>
<dbReference type="EMBL" id="BARS01007969">
    <property type="protein sequence ID" value="GAF71985.1"/>
    <property type="molecule type" value="Genomic_DNA"/>
</dbReference>
<sequence length="177" mass="20797">MPLNFKPYKPKTMGMQDPHKRITKEDVDKSITQHIKKHNQAIHGAKAVNKQITEEFHRPTQDFDVWTKNPQHHQDKMEDELDKLAGTDMFHEETKPLQGHPDIMVYRVVGPRGEVVDYMLPPPGAKTKRIDKIRYETLQYAKKIHKQILADPNIGWARKQKSARDLRRIEAYERSLK</sequence>
<name>X0T7F2_9ZZZZ</name>
<proteinExistence type="predicted"/>
<comment type="caution">
    <text evidence="1">The sequence shown here is derived from an EMBL/GenBank/DDBJ whole genome shotgun (WGS) entry which is preliminary data.</text>
</comment>
<organism evidence="1">
    <name type="scientific">marine sediment metagenome</name>
    <dbReference type="NCBI Taxonomy" id="412755"/>
    <lineage>
        <taxon>unclassified sequences</taxon>
        <taxon>metagenomes</taxon>
        <taxon>ecological metagenomes</taxon>
    </lineage>
</organism>
<evidence type="ECO:0000313" key="1">
    <source>
        <dbReference type="EMBL" id="GAF71985.1"/>
    </source>
</evidence>
<dbReference type="AlphaFoldDB" id="X0T7F2"/>
<protein>
    <submittedName>
        <fullName evidence="1">Uncharacterized protein</fullName>
    </submittedName>
</protein>